<feature type="region of interest" description="Disordered" evidence="2">
    <location>
        <begin position="1"/>
        <end position="102"/>
    </location>
</feature>
<protein>
    <recommendedName>
        <fullName evidence="5">OTU domain-containing protein</fullName>
    </recommendedName>
</protein>
<feature type="coiled-coil region" evidence="1">
    <location>
        <begin position="603"/>
        <end position="640"/>
    </location>
</feature>
<dbReference type="InterPro" id="IPR042468">
    <property type="entry name" value="Peptidase_C65_otubain_sub1"/>
</dbReference>
<feature type="compositionally biased region" description="Pro residues" evidence="2">
    <location>
        <begin position="1201"/>
        <end position="1216"/>
    </location>
</feature>
<evidence type="ECO:0000256" key="2">
    <source>
        <dbReference type="SAM" id="MobiDB-lite"/>
    </source>
</evidence>
<feature type="coiled-coil region" evidence="1">
    <location>
        <begin position="684"/>
        <end position="739"/>
    </location>
</feature>
<reference evidence="3 4" key="1">
    <citation type="submission" date="2014-11" db="EMBL/GenBank/DDBJ databases">
        <authorList>
            <person name="Zhu J."/>
            <person name="Qi W."/>
            <person name="Song R."/>
        </authorList>
    </citation>
    <scope>NUCLEOTIDE SEQUENCE [LARGE SCALE GENOMIC DNA]</scope>
</reference>
<feature type="compositionally biased region" description="Pro residues" evidence="2">
    <location>
        <begin position="1028"/>
        <end position="1041"/>
    </location>
</feature>
<dbReference type="PANTHER" id="PTHR45615:SF80">
    <property type="entry name" value="GRIP DOMAIN-CONTAINING PROTEIN"/>
    <property type="match status" value="1"/>
</dbReference>
<organism evidence="3 4">
    <name type="scientific">Vitrella brassicaformis (strain CCMP3155)</name>
    <dbReference type="NCBI Taxonomy" id="1169540"/>
    <lineage>
        <taxon>Eukaryota</taxon>
        <taxon>Sar</taxon>
        <taxon>Alveolata</taxon>
        <taxon>Colpodellida</taxon>
        <taxon>Vitrellaceae</taxon>
        <taxon>Vitrella</taxon>
    </lineage>
</organism>
<evidence type="ECO:0000256" key="1">
    <source>
        <dbReference type="SAM" id="Coils"/>
    </source>
</evidence>
<feature type="region of interest" description="Disordered" evidence="2">
    <location>
        <begin position="979"/>
        <end position="1244"/>
    </location>
</feature>
<evidence type="ECO:0000313" key="3">
    <source>
        <dbReference type="EMBL" id="CEL92449.1"/>
    </source>
</evidence>
<feature type="compositionally biased region" description="Basic and acidic residues" evidence="2">
    <location>
        <begin position="1234"/>
        <end position="1244"/>
    </location>
</feature>
<feature type="compositionally biased region" description="Basic and acidic residues" evidence="2">
    <location>
        <begin position="1077"/>
        <end position="1087"/>
    </location>
</feature>
<name>A0A0G4EAY5_VITBC</name>
<dbReference type="OrthoDB" id="449484at2759"/>
<dbReference type="Gene3D" id="3.30.200.60">
    <property type="entry name" value="Peptidase C65 Otubain, subdomain 1"/>
    <property type="match status" value="1"/>
</dbReference>
<feature type="compositionally biased region" description="Polar residues" evidence="2">
    <location>
        <begin position="979"/>
        <end position="990"/>
    </location>
</feature>
<keyword evidence="4" id="KW-1185">Reference proteome</keyword>
<gene>
    <name evidence="3" type="ORF">Vbra_3555</name>
</gene>
<accession>A0A0G4EAY5</accession>
<sequence>MGTPFIGPWLLPCWSSASQSPDQHPSRAPSPQPSPPAGVGVGGGDGEEEFDEHAWDAAVDEALQETLLSPAPATPNWSSEQDNAAEADEDNRSTVEEETEADRLRRELADNQIELEFLRVLNCPDLLLDSQRQLDAAKQQLQQLQVELQTARHECHEATSSYTALRAWHKPGGRTGWNLFRRPAWEDDEEDEDDNGRDTSDVTVVARGEVARSRWTAAAHLAAAGAIQQAAVREKEASRMAQRDQAVKQTMLQEIEEDAQQNSMQSAYCQLEDEKASLAREVEFLQGEYNAQSDFLMGLKSDFDRIILEVEELQDDKVRRTEASDRRVGQLEKELDDMAAKYRVALATPLTGPSHCHRPTSPHPHHADLEDWFVSRLAAMEDNSTTFARDAEREIWRLRGAIVGLANYNYTMEDVYANNVWIESSSLAAELGKTRARCTLLEIELAACKEQQGIEEAVPVEHVHQPWPSPAPGPLSAAELGERRARCEMLVPLHLPSQPAWEEVMARRILMDRAADVDEALEEKLLSPPLDEAIHETLLSRTLAPPARHDFGNSVAAGKAGAIEAILAATIARQSRRRRKLTGCAVSWRTARFLRVLNCPDLLLDSQRQLDAAKQQLQQLQEQLKTAERERHEAESAKAALMAWDKPGRQWGCLRPTYWEDEEEEDLDDDPHSETGSDITVIERDALSWMREELDEAVAELQQKDKSLETEFIAHSDELRRLQGVIDRMILEVEELQDDKVRRTKETRDSPERSTPLLPVMREQLAEMETHSAIEKELREDRSCPIANGNCVYRGLAFALMELRETGGYQLAMPADVLSDDGDLAVQYGRLQSLKGDDLCETLRTDKDLDLGAVKMFRLIVGTYMLEHTDLGVAKGQCRTRRERRNQQRQQQQGQGVVRRKASMALNVNIHIVQLDNVSDGHCPVYTYPEGAAMPPGSPTVVLIFRPGHYGTDVPLQVCLHSTAEGAEGNGMVLDKSMQQCRQASPNSPNAPRHWEATMRPHPQQQQQQQQRRQRQKASVDEARGHGPFPPPVILPPPGEQPPRDDGPPASHMSPSLPFAGQPRPSWHPSLRSGGQGRRDELEEGRDRRRPAMVHPDHPITVSAGLTNDRRQPDAIIDQGPRGHRRDEAPPQWPGPGGYGGATDGPVRFGCRGEDRFGPLARGPEAPQSSHAADRGVVHPAFTSRRDAAAPAYHNRHRRPTPPPPHISRWPPPSPPSRHQDGTRSKQVPLTSRETTRWTQRESMTHDDRREFGGFDLTRAHVSETLAEGRETGAAGGAECWLNFRLVLLVAACRDPSRWPRREEG</sequence>
<dbReference type="VEuPathDB" id="CryptoDB:Vbra_3555"/>
<proteinExistence type="predicted"/>
<dbReference type="Proteomes" id="UP000041254">
    <property type="component" value="Unassembled WGS sequence"/>
</dbReference>
<dbReference type="PANTHER" id="PTHR45615">
    <property type="entry name" value="MYOSIN HEAVY CHAIN, NON-MUSCLE"/>
    <property type="match status" value="1"/>
</dbReference>
<dbReference type="InParanoid" id="A0A0G4EAY5"/>
<keyword evidence="1" id="KW-0175">Coiled coil</keyword>
<feature type="compositionally biased region" description="Basic and acidic residues" evidence="2">
    <location>
        <begin position="90"/>
        <end position="102"/>
    </location>
</feature>
<evidence type="ECO:0000313" key="4">
    <source>
        <dbReference type="Proteomes" id="UP000041254"/>
    </source>
</evidence>
<evidence type="ECO:0008006" key="5">
    <source>
        <dbReference type="Google" id="ProtNLM"/>
    </source>
</evidence>
<dbReference type="EMBL" id="CDMY01000077">
    <property type="protein sequence ID" value="CEL92449.1"/>
    <property type="molecule type" value="Genomic_DNA"/>
</dbReference>